<keyword evidence="4" id="KW-0472">Membrane</keyword>
<evidence type="ECO:0000313" key="7">
    <source>
        <dbReference type="EMBL" id="CAG9320044.1"/>
    </source>
</evidence>
<feature type="domain" description="PDZ GRASP-type" evidence="6">
    <location>
        <begin position="8"/>
        <end position="97"/>
    </location>
</feature>
<dbReference type="Gene3D" id="2.30.42.10">
    <property type="match status" value="2"/>
</dbReference>
<sequence>MGSSESNCGFRVIDVNPTSPAHQAGLISYLDFIVYANGIRLQQDGPLQNIISKSIRCKVFLKVFNILDQAFREIIVTPRNDWGGEGLLGATLRWEDWTEIPSLRIIEVFPNSLASELGLVENTDFILGTADETLNSLSRLEGILRHYEEATLFVYNSEIGEVRKIHVKNPEKKSLGCGVGEGVFHALDKAKIEALKKEKSEAKQEKPEEKKEDVIVTVPQQKPKDENIPPPPPPKAETHNIEKKPESSGVIKLLPPPSIYDLNDEKAGFQTNILKSKYIIQ</sequence>
<dbReference type="Pfam" id="PF04495">
    <property type="entry name" value="GRASP55_65"/>
    <property type="match status" value="1"/>
</dbReference>
<evidence type="ECO:0000256" key="2">
    <source>
        <dbReference type="ARBA" id="ARBA00022737"/>
    </source>
</evidence>
<dbReference type="InterPro" id="IPR007583">
    <property type="entry name" value="GRASP55_65"/>
</dbReference>
<feature type="compositionally biased region" description="Basic and acidic residues" evidence="5">
    <location>
        <begin position="198"/>
        <end position="214"/>
    </location>
</feature>
<reference evidence="7" key="1">
    <citation type="submission" date="2021-09" db="EMBL/GenBank/DDBJ databases">
        <authorList>
            <consortium name="AG Swart"/>
            <person name="Singh M."/>
            <person name="Singh A."/>
            <person name="Seah K."/>
            <person name="Emmerich C."/>
        </authorList>
    </citation>
    <scope>NUCLEOTIDE SEQUENCE</scope>
    <source>
        <strain evidence="7">ATCC30299</strain>
    </source>
</reference>
<dbReference type="InterPro" id="IPR036034">
    <property type="entry name" value="PDZ_sf"/>
</dbReference>
<dbReference type="AlphaFoldDB" id="A0AAU9J2H8"/>
<keyword evidence="2" id="KW-0677">Repeat</keyword>
<evidence type="ECO:0000313" key="8">
    <source>
        <dbReference type="Proteomes" id="UP001162131"/>
    </source>
</evidence>
<comment type="subcellular location">
    <subcellularLocation>
        <location evidence="1">Golgi apparatus membrane</location>
    </subcellularLocation>
</comment>
<evidence type="ECO:0000256" key="5">
    <source>
        <dbReference type="SAM" id="MobiDB-lite"/>
    </source>
</evidence>
<keyword evidence="3" id="KW-0333">Golgi apparatus</keyword>
<organism evidence="7 8">
    <name type="scientific">Blepharisma stoltei</name>
    <dbReference type="NCBI Taxonomy" id="1481888"/>
    <lineage>
        <taxon>Eukaryota</taxon>
        <taxon>Sar</taxon>
        <taxon>Alveolata</taxon>
        <taxon>Ciliophora</taxon>
        <taxon>Postciliodesmatophora</taxon>
        <taxon>Heterotrichea</taxon>
        <taxon>Heterotrichida</taxon>
        <taxon>Blepharismidae</taxon>
        <taxon>Blepharisma</taxon>
    </lineage>
</organism>
<dbReference type="Proteomes" id="UP001162131">
    <property type="component" value="Unassembled WGS sequence"/>
</dbReference>
<evidence type="ECO:0000256" key="1">
    <source>
        <dbReference type="ARBA" id="ARBA00004394"/>
    </source>
</evidence>
<accession>A0AAU9J2H8</accession>
<dbReference type="PANTHER" id="PTHR12893">
    <property type="entry name" value="GOLGI REASSEMBLY STACKING PROTEIN GRASP"/>
    <property type="match status" value="1"/>
</dbReference>
<dbReference type="EMBL" id="CAJZBQ010000024">
    <property type="protein sequence ID" value="CAG9320044.1"/>
    <property type="molecule type" value="Genomic_DNA"/>
</dbReference>
<dbReference type="SUPFAM" id="SSF50156">
    <property type="entry name" value="PDZ domain-like"/>
    <property type="match status" value="2"/>
</dbReference>
<feature type="compositionally biased region" description="Basic and acidic residues" evidence="5">
    <location>
        <begin position="236"/>
        <end position="246"/>
    </location>
</feature>
<proteinExistence type="predicted"/>
<evidence type="ECO:0000259" key="6">
    <source>
        <dbReference type="PROSITE" id="PS51865"/>
    </source>
</evidence>
<gene>
    <name evidence="7" type="ORF">BSTOLATCC_MIC25283</name>
</gene>
<dbReference type="PANTHER" id="PTHR12893:SF0">
    <property type="entry name" value="GRASP65"/>
    <property type="match status" value="1"/>
</dbReference>
<dbReference type="GO" id="GO:0007030">
    <property type="term" value="P:Golgi organization"/>
    <property type="evidence" value="ECO:0007669"/>
    <property type="project" value="TreeGrafter"/>
</dbReference>
<dbReference type="InterPro" id="IPR024958">
    <property type="entry name" value="GRASP_PDZ"/>
</dbReference>
<name>A0AAU9J2H8_9CILI</name>
<evidence type="ECO:0000256" key="4">
    <source>
        <dbReference type="ARBA" id="ARBA00023136"/>
    </source>
</evidence>
<comment type="caution">
    <text evidence="7">The sequence shown here is derived from an EMBL/GenBank/DDBJ whole genome shotgun (WGS) entry which is preliminary data.</text>
</comment>
<dbReference type="PROSITE" id="PS51865">
    <property type="entry name" value="PDZ_GRASP"/>
    <property type="match status" value="1"/>
</dbReference>
<keyword evidence="8" id="KW-1185">Reference proteome</keyword>
<evidence type="ECO:0000256" key="3">
    <source>
        <dbReference type="ARBA" id="ARBA00023034"/>
    </source>
</evidence>
<protein>
    <recommendedName>
        <fullName evidence="6">PDZ GRASP-type domain-containing protein</fullName>
    </recommendedName>
</protein>
<dbReference type="GO" id="GO:0000139">
    <property type="term" value="C:Golgi membrane"/>
    <property type="evidence" value="ECO:0007669"/>
    <property type="project" value="UniProtKB-SubCell"/>
</dbReference>
<feature type="region of interest" description="Disordered" evidence="5">
    <location>
        <begin position="198"/>
        <end position="256"/>
    </location>
</feature>